<feature type="domain" description="Fibronectin type III-like" evidence="14">
    <location>
        <begin position="673"/>
        <end position="742"/>
    </location>
</feature>
<evidence type="ECO:0000313" key="16">
    <source>
        <dbReference type="Proteomes" id="UP000293369"/>
    </source>
</evidence>
<evidence type="ECO:0000256" key="13">
    <source>
        <dbReference type="SAM" id="SignalP"/>
    </source>
</evidence>
<dbReference type="GO" id="GO:0008422">
    <property type="term" value="F:beta-glucosidase activity"/>
    <property type="evidence" value="ECO:0007669"/>
    <property type="project" value="UniProtKB-EC"/>
</dbReference>
<dbReference type="Gene3D" id="2.60.40.10">
    <property type="entry name" value="Immunoglobulins"/>
    <property type="match status" value="1"/>
</dbReference>
<dbReference type="AlphaFoldDB" id="A0A4Q7CU61"/>
<name>A0A4Q7CU61_9PSED</name>
<dbReference type="Pfam" id="PF00933">
    <property type="entry name" value="Glyco_hydro_3"/>
    <property type="match status" value="1"/>
</dbReference>
<proteinExistence type="inferred from homology"/>
<keyword evidence="8" id="KW-0326">Glycosidase</keyword>
<dbReference type="Pfam" id="PF01915">
    <property type="entry name" value="Glyco_hydro_3_C"/>
    <property type="match status" value="1"/>
</dbReference>
<evidence type="ECO:0000256" key="2">
    <source>
        <dbReference type="ARBA" id="ARBA00004418"/>
    </source>
</evidence>
<dbReference type="InterPro" id="IPR002772">
    <property type="entry name" value="Glyco_hydro_3_C"/>
</dbReference>
<dbReference type="PANTHER" id="PTHR42715:SF10">
    <property type="entry name" value="BETA-GLUCOSIDASE"/>
    <property type="match status" value="1"/>
</dbReference>
<evidence type="ECO:0000256" key="11">
    <source>
        <dbReference type="ARBA" id="ARBA00032594"/>
    </source>
</evidence>
<evidence type="ECO:0000256" key="4">
    <source>
        <dbReference type="ARBA" id="ARBA00012744"/>
    </source>
</evidence>
<evidence type="ECO:0000256" key="6">
    <source>
        <dbReference type="ARBA" id="ARBA00022764"/>
    </source>
</evidence>
<evidence type="ECO:0000256" key="5">
    <source>
        <dbReference type="ARBA" id="ARBA00022729"/>
    </source>
</evidence>
<evidence type="ECO:0000256" key="1">
    <source>
        <dbReference type="ARBA" id="ARBA00000448"/>
    </source>
</evidence>
<sequence>MDTRWWVGVLAGACCLLATAQASAGKEVFIDQLLAQMTLEEKAGQLNIVGVDADKAAPETLELIANGSASGLGGMPSWQVGVALQRQAVERSRLKIPLFVVQDVVHGLHTIFPVSLALAASWDMSAIATVGKVSAREASAAGINLTFSPAVDIARDPRWGRVSEGYGEDPFLASRIAETLVKSYQGTDLRGADSVMSVVKHFALYGAVEGGRDYNSVEMSTASMYQYYFAPYRAAVEAGAGGVMIAFNAVGGVPAMANPWLIKQVLRQEWGFEGVTLGDCAAIGQLVDHGVAARPAEAAGLALRSGVDMALCDSAYVDELPAAVRSGAVKVEDLDASVRRVLEMKYALGLFDDPYRKLRRAPPAPIESRLQREAARDIARKTFVLLKNARHTLPLSKHGTLAVVGPLAKSQRDLLGSYCGDCGAQRVVSIHDGIARAVAGKATLLYARGANVSDDSGLIARMQRYHTPLNRDARAPDALLEEAVAIARRADVTVAVVGEPWSFNDEGSSRARIDLPDSQKQLLLELKALGKPLVIVLVNGRPLDLTTEHQQADALLETWYSGTQGGNAVADVLFGDYNPAGKLPMSFPRSVGQVPVYYNHLSTGRPYNPAAPYKYTTQYIDEEAGPLFPFGYGLSYTDFNLSNLQVSRTVLPRGQPLKVSVALTNTGTRSGETVVQLYVRDVVASVSRPVKELKGFEKVMLKAGERKVVDFWLNEEALKFYDAQLRHVAESGEFIVQVGLDSRNVIEQRFVLGE</sequence>
<feature type="chain" id="PRO_5020433091" description="Periplasmic beta-glucosidase" evidence="13">
    <location>
        <begin position="25"/>
        <end position="754"/>
    </location>
</feature>
<evidence type="ECO:0000256" key="8">
    <source>
        <dbReference type="ARBA" id="ARBA00023295"/>
    </source>
</evidence>
<keyword evidence="5 13" id="KW-0732">Signal</keyword>
<reference evidence="15 16" key="1">
    <citation type="submission" date="2019-02" db="EMBL/GenBank/DDBJ databases">
        <title>Pseudomonas spp from wheat grain.</title>
        <authorList>
            <person name="Cho G.-S."/>
            <person name="Franz C.M.A.P."/>
        </authorList>
    </citation>
    <scope>NUCLEOTIDE SEQUENCE [LARGE SCALE GENOMIC DNA]</scope>
    <source>
        <strain evidence="15 16">133NRW</strain>
    </source>
</reference>
<dbReference type="RefSeq" id="WP_065891809.1">
    <property type="nucleotide sequence ID" value="NZ_SGFE01000047.1"/>
</dbReference>
<dbReference type="PANTHER" id="PTHR42715">
    <property type="entry name" value="BETA-GLUCOSIDASE"/>
    <property type="match status" value="1"/>
</dbReference>
<evidence type="ECO:0000256" key="3">
    <source>
        <dbReference type="ARBA" id="ARBA00005336"/>
    </source>
</evidence>
<dbReference type="InterPro" id="IPR013783">
    <property type="entry name" value="Ig-like_fold"/>
</dbReference>
<evidence type="ECO:0000256" key="9">
    <source>
        <dbReference type="ARBA" id="ARBA00031448"/>
    </source>
</evidence>
<comment type="caution">
    <text evidence="15">The sequence shown here is derived from an EMBL/GenBank/DDBJ whole genome shotgun (WGS) entry which is preliminary data.</text>
</comment>
<feature type="signal peptide" evidence="13">
    <location>
        <begin position="1"/>
        <end position="24"/>
    </location>
</feature>
<evidence type="ECO:0000256" key="7">
    <source>
        <dbReference type="ARBA" id="ARBA00022801"/>
    </source>
</evidence>
<accession>A0A4Q7CU61</accession>
<dbReference type="NCBIfam" id="NF011678">
    <property type="entry name" value="PRK15098.1"/>
    <property type="match status" value="1"/>
</dbReference>
<dbReference type="InterPro" id="IPR050288">
    <property type="entry name" value="Cellulose_deg_GH3"/>
</dbReference>
<dbReference type="GO" id="GO:0005975">
    <property type="term" value="P:carbohydrate metabolic process"/>
    <property type="evidence" value="ECO:0007669"/>
    <property type="project" value="InterPro"/>
</dbReference>
<evidence type="ECO:0000259" key="14">
    <source>
        <dbReference type="SMART" id="SM01217"/>
    </source>
</evidence>
<dbReference type="Gene3D" id="3.20.20.300">
    <property type="entry name" value="Glycoside hydrolase, family 3, N-terminal domain"/>
    <property type="match status" value="1"/>
</dbReference>
<dbReference type="EC" id="3.2.1.21" evidence="4"/>
<dbReference type="PRINTS" id="PR00133">
    <property type="entry name" value="GLHYDRLASE3"/>
</dbReference>
<dbReference type="SUPFAM" id="SSF51445">
    <property type="entry name" value="(Trans)glycosidases"/>
    <property type="match status" value="1"/>
</dbReference>
<dbReference type="InterPro" id="IPR001764">
    <property type="entry name" value="Glyco_hydro_3_N"/>
</dbReference>
<dbReference type="SUPFAM" id="SSF52279">
    <property type="entry name" value="Beta-D-glucan exohydrolase, C-terminal domain"/>
    <property type="match status" value="1"/>
</dbReference>
<comment type="catalytic activity">
    <reaction evidence="1">
        <text>Hydrolysis of terminal, non-reducing beta-D-glucosyl residues with release of beta-D-glucose.</text>
        <dbReference type="EC" id="3.2.1.21"/>
    </reaction>
</comment>
<dbReference type="EMBL" id="SGFE01000047">
    <property type="protein sequence ID" value="RZI29805.1"/>
    <property type="molecule type" value="Genomic_DNA"/>
</dbReference>
<dbReference type="SMART" id="SM01217">
    <property type="entry name" value="Fn3_like"/>
    <property type="match status" value="1"/>
</dbReference>
<dbReference type="InterPro" id="IPR017853">
    <property type="entry name" value="GH"/>
</dbReference>
<gene>
    <name evidence="15" type="primary">bglX</name>
    <name evidence="15" type="ORF">EUX57_21120</name>
</gene>
<dbReference type="Proteomes" id="UP000293369">
    <property type="component" value="Unassembled WGS sequence"/>
</dbReference>
<evidence type="ECO:0000313" key="15">
    <source>
        <dbReference type="EMBL" id="RZI29805.1"/>
    </source>
</evidence>
<protein>
    <recommendedName>
        <fullName evidence="12">Periplasmic beta-glucosidase</fullName>
        <ecNumber evidence="4">3.2.1.21</ecNumber>
    </recommendedName>
    <alternativeName>
        <fullName evidence="11">Beta-D-glucoside glucohydrolase</fullName>
    </alternativeName>
    <alternativeName>
        <fullName evidence="9">Cellobiase</fullName>
    </alternativeName>
    <alternativeName>
        <fullName evidence="10">Gentiobiase</fullName>
    </alternativeName>
</protein>
<dbReference type="InterPro" id="IPR036881">
    <property type="entry name" value="Glyco_hydro_3_C_sf"/>
</dbReference>
<organism evidence="15 16">
    <name type="scientific">Pseudomonas orientalis</name>
    <dbReference type="NCBI Taxonomy" id="76758"/>
    <lineage>
        <taxon>Bacteria</taxon>
        <taxon>Pseudomonadati</taxon>
        <taxon>Pseudomonadota</taxon>
        <taxon>Gammaproteobacteria</taxon>
        <taxon>Pseudomonadales</taxon>
        <taxon>Pseudomonadaceae</taxon>
        <taxon>Pseudomonas</taxon>
    </lineage>
</organism>
<dbReference type="FunFam" id="3.20.20.300:FF:000005">
    <property type="entry name" value="Periplasmic beta-glucosidase"/>
    <property type="match status" value="1"/>
</dbReference>
<dbReference type="Pfam" id="PF14310">
    <property type="entry name" value="Fn3-like"/>
    <property type="match status" value="1"/>
</dbReference>
<keyword evidence="6" id="KW-0574">Periplasm</keyword>
<evidence type="ECO:0000256" key="12">
    <source>
        <dbReference type="ARBA" id="ARBA00067498"/>
    </source>
</evidence>
<dbReference type="FunFam" id="2.60.40.10:FF:000495">
    <property type="entry name" value="Periplasmic beta-glucosidase"/>
    <property type="match status" value="1"/>
</dbReference>
<evidence type="ECO:0000256" key="10">
    <source>
        <dbReference type="ARBA" id="ARBA00032194"/>
    </source>
</evidence>
<keyword evidence="7" id="KW-0378">Hydrolase</keyword>
<comment type="subcellular location">
    <subcellularLocation>
        <location evidence="2">Periplasm</location>
    </subcellularLocation>
</comment>
<dbReference type="InterPro" id="IPR036962">
    <property type="entry name" value="Glyco_hydro_3_N_sf"/>
</dbReference>
<dbReference type="FunFam" id="3.40.50.1700:FF:000004">
    <property type="entry name" value="Periplasmic beta-glucosidase"/>
    <property type="match status" value="1"/>
</dbReference>
<comment type="similarity">
    <text evidence="3">Belongs to the glycosyl hydrolase 3 family.</text>
</comment>
<dbReference type="InterPro" id="IPR026891">
    <property type="entry name" value="Fn3-like"/>
</dbReference>
<dbReference type="GO" id="GO:0042597">
    <property type="term" value="C:periplasmic space"/>
    <property type="evidence" value="ECO:0007669"/>
    <property type="project" value="UniProtKB-SubCell"/>
</dbReference>
<dbReference type="Gene3D" id="3.40.50.1700">
    <property type="entry name" value="Glycoside hydrolase family 3 C-terminal domain"/>
    <property type="match status" value="1"/>
</dbReference>